<protein>
    <submittedName>
        <fullName evidence="1">Uncharacterized protein</fullName>
    </submittedName>
</protein>
<dbReference type="EMBL" id="JARBHB010000007">
    <property type="protein sequence ID" value="KAJ8878772.1"/>
    <property type="molecule type" value="Genomic_DNA"/>
</dbReference>
<proteinExistence type="predicted"/>
<reference evidence="1 2" key="1">
    <citation type="submission" date="2023-02" db="EMBL/GenBank/DDBJ databases">
        <title>LHISI_Scaffold_Assembly.</title>
        <authorList>
            <person name="Stuart O.P."/>
            <person name="Cleave R."/>
            <person name="Magrath M.J.L."/>
            <person name="Mikheyev A.S."/>
        </authorList>
    </citation>
    <scope>NUCLEOTIDE SEQUENCE [LARGE SCALE GENOMIC DNA]</scope>
    <source>
        <strain evidence="1">Daus_M_001</strain>
        <tissue evidence="1">Leg muscle</tissue>
    </source>
</reference>
<keyword evidence="2" id="KW-1185">Reference proteome</keyword>
<organism evidence="1 2">
    <name type="scientific">Dryococelus australis</name>
    <dbReference type="NCBI Taxonomy" id="614101"/>
    <lineage>
        <taxon>Eukaryota</taxon>
        <taxon>Metazoa</taxon>
        <taxon>Ecdysozoa</taxon>
        <taxon>Arthropoda</taxon>
        <taxon>Hexapoda</taxon>
        <taxon>Insecta</taxon>
        <taxon>Pterygota</taxon>
        <taxon>Neoptera</taxon>
        <taxon>Polyneoptera</taxon>
        <taxon>Phasmatodea</taxon>
        <taxon>Verophasmatodea</taxon>
        <taxon>Anareolatae</taxon>
        <taxon>Phasmatidae</taxon>
        <taxon>Eurycanthinae</taxon>
        <taxon>Dryococelus</taxon>
    </lineage>
</organism>
<evidence type="ECO:0000313" key="1">
    <source>
        <dbReference type="EMBL" id="KAJ8878772.1"/>
    </source>
</evidence>
<sequence length="237" mass="26388">MFPRKYRRLGGENALIPDDDILPQVSSTLHSDTQRRVRLESTYWQRVATAGSPRRASWVKQPIVSFWLSSYYERSISPCLASAYSRHRPFLDGWRNPNELRWRGRSTGRSPPPDCVADTSPSRHCQNEIGVLIKGATVNVVARALASYQGETGSIPGGVAPVFSHLAFVSVDGAGQRVVFSGISRFPAIAFRNCSMLTTLRPHLSRGAQSSPLHYLELIISINTPLKRARPLLTLYN</sequence>
<comment type="caution">
    <text evidence="1">The sequence shown here is derived from an EMBL/GenBank/DDBJ whole genome shotgun (WGS) entry which is preliminary data.</text>
</comment>
<dbReference type="Proteomes" id="UP001159363">
    <property type="component" value="Chromosome 6"/>
</dbReference>
<accession>A0ABQ9H3E2</accession>
<name>A0ABQ9H3E2_9NEOP</name>
<evidence type="ECO:0000313" key="2">
    <source>
        <dbReference type="Proteomes" id="UP001159363"/>
    </source>
</evidence>
<gene>
    <name evidence="1" type="ORF">PR048_019358</name>
</gene>